<dbReference type="SUPFAM" id="SSF53335">
    <property type="entry name" value="S-adenosyl-L-methionine-dependent methyltransferases"/>
    <property type="match status" value="1"/>
</dbReference>
<dbReference type="STRING" id="144026.SAMN04488568_10168"/>
<dbReference type="GO" id="GO:0008757">
    <property type="term" value="F:S-adenosylmethionine-dependent methyltransferase activity"/>
    <property type="evidence" value="ECO:0007669"/>
    <property type="project" value="TreeGrafter"/>
</dbReference>
<evidence type="ECO:0000256" key="3">
    <source>
        <dbReference type="ARBA" id="ARBA00022691"/>
    </source>
</evidence>
<keyword evidence="5" id="KW-1185">Reference proteome</keyword>
<protein>
    <submittedName>
        <fullName evidence="4">Caffeoyl-CoA O-methyltransferase</fullName>
    </submittedName>
</protein>
<evidence type="ECO:0000256" key="2">
    <source>
        <dbReference type="ARBA" id="ARBA00022679"/>
    </source>
</evidence>
<dbReference type="AlphaFoldDB" id="A0A1G9LI87"/>
<sequence length="225" mass="24418">MSSSFGLDARLTRYVRDANRPEHPAQLRCRLETEAMGDVAVMQISPEQGAFLQICARLVQARTAVEIGVFTGYSALATMLAMVELHGPAARLYGCDISDDYTGRARSYWQEAGIDGQIELRIGDARETLGELIGDIAGSVDMVFIDADKTGYDAYYEAALRLLRPGGLVLFDNVLWSGSVADPQRCSADADTAALKALADKVRDDARVDMAFTTIGDGILMAIKR</sequence>
<reference evidence="4 5" key="1">
    <citation type="submission" date="2016-10" db="EMBL/GenBank/DDBJ databases">
        <authorList>
            <person name="de Groot N.N."/>
        </authorList>
    </citation>
    <scope>NUCLEOTIDE SEQUENCE [LARGE SCALE GENOMIC DNA]</scope>
    <source>
        <strain evidence="4 5">DSM 16077</strain>
    </source>
</reference>
<dbReference type="InterPro" id="IPR029063">
    <property type="entry name" value="SAM-dependent_MTases_sf"/>
</dbReference>
<dbReference type="PANTHER" id="PTHR10509:SF14">
    <property type="entry name" value="CAFFEOYL-COA O-METHYLTRANSFERASE 3-RELATED"/>
    <property type="match status" value="1"/>
</dbReference>
<organism evidence="4 5">
    <name type="scientific">Maricaulis salignorans</name>
    <dbReference type="NCBI Taxonomy" id="144026"/>
    <lineage>
        <taxon>Bacteria</taxon>
        <taxon>Pseudomonadati</taxon>
        <taxon>Pseudomonadota</taxon>
        <taxon>Alphaproteobacteria</taxon>
        <taxon>Maricaulales</taxon>
        <taxon>Maricaulaceae</taxon>
        <taxon>Maricaulis</taxon>
    </lineage>
</organism>
<dbReference type="Pfam" id="PF01596">
    <property type="entry name" value="Methyltransf_3"/>
    <property type="match status" value="1"/>
</dbReference>
<evidence type="ECO:0000256" key="1">
    <source>
        <dbReference type="ARBA" id="ARBA00022603"/>
    </source>
</evidence>
<evidence type="ECO:0000313" key="4">
    <source>
        <dbReference type="EMBL" id="SDL61621.1"/>
    </source>
</evidence>
<dbReference type="OrthoDB" id="9799672at2"/>
<keyword evidence="1 4" id="KW-0489">Methyltransferase</keyword>
<dbReference type="InterPro" id="IPR002935">
    <property type="entry name" value="SAM_O-MeTrfase"/>
</dbReference>
<dbReference type="CDD" id="cd02440">
    <property type="entry name" value="AdoMet_MTases"/>
    <property type="match status" value="1"/>
</dbReference>
<dbReference type="PROSITE" id="PS51682">
    <property type="entry name" value="SAM_OMT_I"/>
    <property type="match status" value="1"/>
</dbReference>
<keyword evidence="2 4" id="KW-0808">Transferase</keyword>
<accession>A0A1G9LI87</accession>
<dbReference type="RefSeq" id="WP_091765031.1">
    <property type="nucleotide sequence ID" value="NZ_FNHG01000001.1"/>
</dbReference>
<dbReference type="EMBL" id="FNHG01000001">
    <property type="protein sequence ID" value="SDL61621.1"/>
    <property type="molecule type" value="Genomic_DNA"/>
</dbReference>
<dbReference type="Proteomes" id="UP000199759">
    <property type="component" value="Unassembled WGS sequence"/>
</dbReference>
<proteinExistence type="predicted"/>
<dbReference type="GO" id="GO:0032259">
    <property type="term" value="P:methylation"/>
    <property type="evidence" value="ECO:0007669"/>
    <property type="project" value="UniProtKB-KW"/>
</dbReference>
<keyword evidence="3" id="KW-0949">S-adenosyl-L-methionine</keyword>
<dbReference type="InterPro" id="IPR050362">
    <property type="entry name" value="Cation-dep_OMT"/>
</dbReference>
<dbReference type="PANTHER" id="PTHR10509">
    <property type="entry name" value="O-METHYLTRANSFERASE-RELATED"/>
    <property type="match status" value="1"/>
</dbReference>
<name>A0A1G9LI87_9PROT</name>
<gene>
    <name evidence="4" type="ORF">SAMN04488568_10168</name>
</gene>
<dbReference type="GO" id="GO:0008171">
    <property type="term" value="F:O-methyltransferase activity"/>
    <property type="evidence" value="ECO:0007669"/>
    <property type="project" value="InterPro"/>
</dbReference>
<evidence type="ECO:0000313" key="5">
    <source>
        <dbReference type="Proteomes" id="UP000199759"/>
    </source>
</evidence>
<dbReference type="Gene3D" id="3.40.50.150">
    <property type="entry name" value="Vaccinia Virus protein VP39"/>
    <property type="match status" value="1"/>
</dbReference>